<organism evidence="8 9">
    <name type="scientific">Ambispora leptoticha</name>
    <dbReference type="NCBI Taxonomy" id="144679"/>
    <lineage>
        <taxon>Eukaryota</taxon>
        <taxon>Fungi</taxon>
        <taxon>Fungi incertae sedis</taxon>
        <taxon>Mucoromycota</taxon>
        <taxon>Glomeromycotina</taxon>
        <taxon>Glomeromycetes</taxon>
        <taxon>Archaeosporales</taxon>
        <taxon>Ambisporaceae</taxon>
        <taxon>Ambispora</taxon>
    </lineage>
</organism>
<dbReference type="PROSITE" id="PS50203">
    <property type="entry name" value="CALPAIN_CAT"/>
    <property type="match status" value="1"/>
</dbReference>
<evidence type="ECO:0000256" key="5">
    <source>
        <dbReference type="PROSITE-ProRule" id="PRU00239"/>
    </source>
</evidence>
<evidence type="ECO:0000256" key="3">
    <source>
        <dbReference type="ARBA" id="ARBA00022801"/>
    </source>
</evidence>
<keyword evidence="4" id="KW-0788">Thiol protease</keyword>
<dbReference type="Pfam" id="PF00648">
    <property type="entry name" value="Peptidase_C2"/>
    <property type="match status" value="1"/>
</dbReference>
<dbReference type="InterPro" id="IPR038765">
    <property type="entry name" value="Papain-like_cys_pep_sf"/>
</dbReference>
<dbReference type="GO" id="GO:0006508">
    <property type="term" value="P:proteolysis"/>
    <property type="evidence" value="ECO:0007669"/>
    <property type="project" value="UniProtKB-KW"/>
</dbReference>
<dbReference type="Proteomes" id="UP000789508">
    <property type="component" value="Unassembled WGS sequence"/>
</dbReference>
<protein>
    <submittedName>
        <fullName evidence="8">10391_t:CDS:1</fullName>
    </submittedName>
</protein>
<proteinExistence type="inferred from homology"/>
<dbReference type="InterPro" id="IPR001300">
    <property type="entry name" value="Peptidase_C2_calpain_cat"/>
</dbReference>
<name>A0A9N9EVA6_9GLOM</name>
<evidence type="ECO:0000256" key="2">
    <source>
        <dbReference type="ARBA" id="ARBA00022670"/>
    </source>
</evidence>
<dbReference type="PANTHER" id="PTHR10183:SF379">
    <property type="entry name" value="CALPAIN-5"/>
    <property type="match status" value="1"/>
</dbReference>
<dbReference type="GO" id="GO:0004198">
    <property type="term" value="F:calcium-dependent cysteine-type endopeptidase activity"/>
    <property type="evidence" value="ECO:0007669"/>
    <property type="project" value="InterPro"/>
</dbReference>
<reference evidence="8" key="1">
    <citation type="submission" date="2021-06" db="EMBL/GenBank/DDBJ databases">
        <authorList>
            <person name="Kallberg Y."/>
            <person name="Tangrot J."/>
            <person name="Rosling A."/>
        </authorList>
    </citation>
    <scope>NUCLEOTIDE SEQUENCE</scope>
    <source>
        <strain evidence="8">FL130A</strain>
    </source>
</reference>
<gene>
    <name evidence="8" type="ORF">ALEPTO_LOCUS11114</name>
</gene>
<evidence type="ECO:0000256" key="4">
    <source>
        <dbReference type="ARBA" id="ARBA00022807"/>
    </source>
</evidence>
<comment type="caution">
    <text evidence="8">The sequence shown here is derived from an EMBL/GenBank/DDBJ whole genome shotgun (WGS) entry which is preliminary data.</text>
</comment>
<accession>A0A9N9EVA6</accession>
<feature type="domain" description="Calpain catalytic" evidence="7">
    <location>
        <begin position="147"/>
        <end position="199"/>
    </location>
</feature>
<evidence type="ECO:0000313" key="8">
    <source>
        <dbReference type="EMBL" id="CAG8688182.1"/>
    </source>
</evidence>
<keyword evidence="9" id="KW-1185">Reference proteome</keyword>
<comment type="caution">
    <text evidence="5">Lacks conserved residue(s) required for the propagation of feature annotation.</text>
</comment>
<evidence type="ECO:0000313" key="9">
    <source>
        <dbReference type="Proteomes" id="UP000789508"/>
    </source>
</evidence>
<dbReference type="InterPro" id="IPR022684">
    <property type="entry name" value="Calpain_cysteine_protease"/>
</dbReference>
<dbReference type="PANTHER" id="PTHR10183">
    <property type="entry name" value="CALPAIN"/>
    <property type="match status" value="1"/>
</dbReference>
<sequence length="199" mass="22721">MSSKKEEKKHRKSEQENHQQKAKETNQLQTSTSRKTLRRLRNEQQIEKMSSKVPHGISVTLNLDKAIEITKEKVKGISKLFKDAKFYADDVSPGDVQQGMEESLRLFVLNVMKKSGLSWRDNVFKIQLHYFTFINNNNNNSSCKDPNETWLPLLEKAYAKIHGDYESIEGGTISHALEDLTGSVSTGYATSEILDTDRL</sequence>
<evidence type="ECO:0000256" key="1">
    <source>
        <dbReference type="ARBA" id="ARBA00007623"/>
    </source>
</evidence>
<dbReference type="OrthoDB" id="424753at2759"/>
<dbReference type="SUPFAM" id="SSF54001">
    <property type="entry name" value="Cysteine proteinases"/>
    <property type="match status" value="1"/>
</dbReference>
<keyword evidence="3" id="KW-0378">Hydrolase</keyword>
<comment type="similarity">
    <text evidence="1">Belongs to the peptidase C2 family.</text>
</comment>
<evidence type="ECO:0000259" key="7">
    <source>
        <dbReference type="PROSITE" id="PS50203"/>
    </source>
</evidence>
<feature type="region of interest" description="Disordered" evidence="6">
    <location>
        <begin position="1"/>
        <end position="36"/>
    </location>
</feature>
<dbReference type="AlphaFoldDB" id="A0A9N9EVA6"/>
<feature type="compositionally biased region" description="Basic and acidic residues" evidence="6">
    <location>
        <begin position="13"/>
        <end position="24"/>
    </location>
</feature>
<evidence type="ECO:0000256" key="6">
    <source>
        <dbReference type="SAM" id="MobiDB-lite"/>
    </source>
</evidence>
<keyword evidence="2" id="KW-0645">Protease</keyword>
<dbReference type="EMBL" id="CAJVPS010015964">
    <property type="protein sequence ID" value="CAG8688182.1"/>
    <property type="molecule type" value="Genomic_DNA"/>
</dbReference>